<dbReference type="EMBL" id="CP019655">
    <property type="protein sequence ID" value="AVF27771.1"/>
    <property type="molecule type" value="Genomic_DNA"/>
</dbReference>
<keyword evidence="4 6" id="KW-1133">Transmembrane helix</keyword>
<dbReference type="AlphaFoldDB" id="A0A2L1U4E4"/>
<evidence type="ECO:0000256" key="3">
    <source>
        <dbReference type="ARBA" id="ARBA00022692"/>
    </source>
</evidence>
<accession>A0A2L1U4E4</accession>
<reference evidence="8" key="1">
    <citation type="submission" date="2017-02" db="EMBL/GenBank/DDBJ databases">
        <title>Delineation of Paenibacillus larvae strains originating from foulbrood outbreaks.</title>
        <authorList>
            <person name="Beims H."/>
            <person name="Bunk B."/>
            <person name="Sproeer C."/>
            <person name="Mohr K.I."/>
            <person name="Pradella S."/>
            <person name="Guenther G."/>
            <person name="Rohde M."/>
            <person name="von der Ohe W."/>
            <person name="Steinert M."/>
        </authorList>
    </citation>
    <scope>NUCLEOTIDE SEQUENCE [LARGE SCALE GENOMIC DNA]</scope>
    <source>
        <strain evidence="8">Eric_III</strain>
    </source>
</reference>
<evidence type="ECO:0000256" key="4">
    <source>
        <dbReference type="ARBA" id="ARBA00022989"/>
    </source>
</evidence>
<evidence type="ECO:0000256" key="2">
    <source>
        <dbReference type="ARBA" id="ARBA00009530"/>
    </source>
</evidence>
<organism evidence="7 8">
    <name type="scientific">Paenibacillus larvae subsp. larvae</name>
    <dbReference type="NCBI Taxonomy" id="147375"/>
    <lineage>
        <taxon>Bacteria</taxon>
        <taxon>Bacillati</taxon>
        <taxon>Bacillota</taxon>
        <taxon>Bacilli</taxon>
        <taxon>Bacillales</taxon>
        <taxon>Paenibacillaceae</taxon>
        <taxon>Paenibacillus</taxon>
    </lineage>
</organism>
<proteinExistence type="inferred from homology"/>
<keyword evidence="5 6" id="KW-0472">Membrane</keyword>
<dbReference type="PANTHER" id="PTHR21659">
    <property type="entry name" value="HYDROPHOBIC PROTEIN RCI2 LOW TEMPERATURE AND SALT RESPONSIVE PROTEIN LTI6 -RELATED"/>
    <property type="match status" value="1"/>
</dbReference>
<dbReference type="Proteomes" id="UP000239833">
    <property type="component" value="Chromosome"/>
</dbReference>
<protein>
    <submittedName>
        <fullName evidence="7">Membrane protein YqaE</fullName>
    </submittedName>
</protein>
<comment type="similarity">
    <text evidence="2">Belongs to the UPF0057 (PMP3) family.</text>
</comment>
<evidence type="ECO:0000313" key="8">
    <source>
        <dbReference type="Proteomes" id="UP000239833"/>
    </source>
</evidence>
<sequence>MYLLAFLCPPLAVFLSGKPGQGILSIILTMLGWVPGIVHAVIIVKDKKADDEMLKQVKLMNRMNMRQ</sequence>
<dbReference type="GeneID" id="64220016"/>
<name>A0A2L1U4E4_9BACL</name>
<keyword evidence="3 6" id="KW-0812">Transmembrane</keyword>
<comment type="subcellular location">
    <subcellularLocation>
        <location evidence="1">Membrane</location>
    </subcellularLocation>
</comment>
<dbReference type="PANTHER" id="PTHR21659:SF42">
    <property type="entry name" value="UPF0057 MEMBRANE PROTEIN ZK632.10-RELATED"/>
    <property type="match status" value="1"/>
</dbReference>
<dbReference type="InterPro" id="IPR000612">
    <property type="entry name" value="PMP3"/>
</dbReference>
<dbReference type="Pfam" id="PF01679">
    <property type="entry name" value="Pmp3"/>
    <property type="match status" value="1"/>
</dbReference>
<gene>
    <name evidence="7" type="ORF">ERICIII_03662</name>
</gene>
<dbReference type="GO" id="GO:0016020">
    <property type="term" value="C:membrane"/>
    <property type="evidence" value="ECO:0007669"/>
    <property type="project" value="UniProtKB-SubCell"/>
</dbReference>
<feature type="transmembrane region" description="Helical" evidence="6">
    <location>
        <begin position="27"/>
        <end position="44"/>
    </location>
</feature>
<dbReference type="RefSeq" id="WP_077995805.1">
    <property type="nucleotide sequence ID" value="NZ_CP019655.1"/>
</dbReference>
<evidence type="ECO:0000256" key="6">
    <source>
        <dbReference type="SAM" id="Phobius"/>
    </source>
</evidence>
<evidence type="ECO:0000313" key="7">
    <source>
        <dbReference type="EMBL" id="AVF27771.1"/>
    </source>
</evidence>
<evidence type="ECO:0000256" key="1">
    <source>
        <dbReference type="ARBA" id="ARBA00004370"/>
    </source>
</evidence>
<evidence type="ECO:0000256" key="5">
    <source>
        <dbReference type="ARBA" id="ARBA00023136"/>
    </source>
</evidence>